<dbReference type="GO" id="GO:0007229">
    <property type="term" value="P:integrin-mediated signaling pathway"/>
    <property type="evidence" value="ECO:0007669"/>
    <property type="project" value="UniProtKB-KW"/>
</dbReference>
<accession>A0A0C3RFD7</accession>
<keyword evidence="1" id="KW-0401">Integrin</keyword>
<evidence type="ECO:0000313" key="1">
    <source>
        <dbReference type="EMBL" id="KIO43934.1"/>
    </source>
</evidence>
<sequence length="99" mass="10601">MTELKNNFILLQQGVFYVPFCVMEIPKQVSELANSSGYNSVVLSASSPEGSIYSVGCVDGDGFELPVGLPAFILFDGQSCRLVDGEEGLALSSRLFGDE</sequence>
<comment type="caution">
    <text evidence="1">The sequence shown here is derived from an EMBL/GenBank/DDBJ whole genome shotgun (WGS) entry which is preliminary data.</text>
</comment>
<keyword evidence="2" id="KW-1185">Reference proteome</keyword>
<name>A0A0C3RFD7_9PORP</name>
<dbReference type="EMBL" id="JPIU01000040">
    <property type="protein sequence ID" value="KIO43934.1"/>
    <property type="molecule type" value="Genomic_DNA"/>
</dbReference>
<reference evidence="1 2" key="1">
    <citation type="submission" date="2014-07" db="EMBL/GenBank/DDBJ databases">
        <title>Porphyromonadaceae bacterium OUH 308042 = ATCC BAA-2681 = DSM 28342 draft genome.</title>
        <authorList>
            <person name="Sydenham T.V."/>
            <person name="Hasman H."/>
            <person name="Justensen U.S."/>
        </authorList>
    </citation>
    <scope>NUCLEOTIDE SEQUENCE [LARGE SCALE GENOMIC DNA]</scope>
    <source>
        <strain evidence="1 2">OUH 308042</strain>
    </source>
</reference>
<dbReference type="Proteomes" id="UP000031980">
    <property type="component" value="Unassembled WGS sequence"/>
</dbReference>
<protein>
    <submittedName>
        <fullName evidence="1">Integrin</fullName>
    </submittedName>
</protein>
<evidence type="ECO:0000313" key="2">
    <source>
        <dbReference type="Proteomes" id="UP000031980"/>
    </source>
</evidence>
<gene>
    <name evidence="1" type="ORF">BA92_11095</name>
</gene>
<organism evidence="1 2">
    <name type="scientific">Sanguibacteroides justesenii</name>
    <dbReference type="NCBI Taxonomy" id="1547597"/>
    <lineage>
        <taxon>Bacteria</taxon>
        <taxon>Pseudomonadati</taxon>
        <taxon>Bacteroidota</taxon>
        <taxon>Bacteroidia</taxon>
        <taxon>Bacteroidales</taxon>
        <taxon>Porphyromonadaceae</taxon>
        <taxon>Sanguibacteroides</taxon>
    </lineage>
</organism>
<dbReference type="AlphaFoldDB" id="A0A0C3RFD7"/>
<proteinExistence type="predicted"/>